<proteinExistence type="predicted"/>
<accession>A0A3D6BM27</accession>
<organism evidence="1 2">
    <name type="scientific">Xanthomarina gelatinilytica</name>
    <dbReference type="NCBI Taxonomy" id="1137281"/>
    <lineage>
        <taxon>Bacteria</taxon>
        <taxon>Pseudomonadati</taxon>
        <taxon>Bacteroidota</taxon>
        <taxon>Flavobacteriia</taxon>
        <taxon>Flavobacteriales</taxon>
        <taxon>Flavobacteriaceae</taxon>
        <taxon>Xanthomarina</taxon>
    </lineage>
</organism>
<dbReference type="AlphaFoldDB" id="A0A3D6BM27"/>
<name>A0A3D6BM27_9FLAO</name>
<comment type="caution">
    <text evidence="1">The sequence shown here is derived from an EMBL/GenBank/DDBJ whole genome shotgun (WGS) entry which is preliminary data.</text>
</comment>
<dbReference type="Proteomes" id="UP000263268">
    <property type="component" value="Unassembled WGS sequence"/>
</dbReference>
<dbReference type="EMBL" id="DPRK01000020">
    <property type="protein sequence ID" value="HCY80336.1"/>
    <property type="molecule type" value="Genomic_DNA"/>
</dbReference>
<sequence length="114" mass="13579">MSNNFEYSEIDWHYFGLLEEVDLNKFDESKIDLLIKKNIIQKYKPLFKDIKLSNYTILDFANIVNDESEYIYGNSLLLEIYHALKLYVKFVKCEPIEEIKRELSKLNAFLDADV</sequence>
<evidence type="ECO:0000313" key="2">
    <source>
        <dbReference type="Proteomes" id="UP000263268"/>
    </source>
</evidence>
<protein>
    <submittedName>
        <fullName evidence="1">Uncharacterized protein</fullName>
    </submittedName>
</protein>
<gene>
    <name evidence="1" type="ORF">DHV22_01365</name>
</gene>
<evidence type="ECO:0000313" key="1">
    <source>
        <dbReference type="EMBL" id="HCY80336.1"/>
    </source>
</evidence>
<feature type="non-terminal residue" evidence="1">
    <location>
        <position position="114"/>
    </location>
</feature>
<reference evidence="1 2" key="1">
    <citation type="journal article" date="2018" name="Nat. Biotechnol.">
        <title>A standardized bacterial taxonomy based on genome phylogeny substantially revises the tree of life.</title>
        <authorList>
            <person name="Parks D.H."/>
            <person name="Chuvochina M."/>
            <person name="Waite D.W."/>
            <person name="Rinke C."/>
            <person name="Skarshewski A."/>
            <person name="Chaumeil P.A."/>
            <person name="Hugenholtz P."/>
        </authorList>
    </citation>
    <scope>NUCLEOTIDE SEQUENCE [LARGE SCALE GENOMIC DNA]</scope>
    <source>
        <strain evidence="1">UBA10227</strain>
    </source>
</reference>